<evidence type="ECO:0000256" key="3">
    <source>
        <dbReference type="ARBA" id="ARBA00011906"/>
    </source>
</evidence>
<evidence type="ECO:0000256" key="6">
    <source>
        <dbReference type="ARBA" id="ARBA00023008"/>
    </source>
</evidence>
<comment type="caution">
    <text evidence="13">The sequence shown here is derived from an EMBL/GenBank/DDBJ whole genome shotgun (WGS) entry which is preliminary data.</text>
</comment>
<evidence type="ECO:0000256" key="4">
    <source>
        <dbReference type="ARBA" id="ARBA00022723"/>
    </source>
</evidence>
<dbReference type="GO" id="GO:0004503">
    <property type="term" value="F:tyrosinase activity"/>
    <property type="evidence" value="ECO:0007669"/>
    <property type="project" value="UniProtKB-EC"/>
</dbReference>
<evidence type="ECO:0000313" key="13">
    <source>
        <dbReference type="EMBL" id="KAK2073229.1"/>
    </source>
</evidence>
<protein>
    <recommendedName>
        <fullName evidence="3">tyrosinase</fullName>
        <ecNumber evidence="3">1.14.18.1</ecNumber>
    </recommendedName>
</protein>
<keyword evidence="8" id="KW-0470">Melanin biosynthesis</keyword>
<evidence type="ECO:0000256" key="5">
    <source>
        <dbReference type="ARBA" id="ARBA00023002"/>
    </source>
</evidence>
<keyword evidence="7" id="KW-0503">Monooxygenase</keyword>
<evidence type="ECO:0000256" key="11">
    <source>
        <dbReference type="SAM" id="MobiDB-lite"/>
    </source>
</evidence>
<dbReference type="PIRSF" id="PIRSF000340">
    <property type="entry name" value="MPO_fungal"/>
    <property type="match status" value="1"/>
</dbReference>
<organism evidence="13 14">
    <name type="scientific">Phyllachora maydis</name>
    <dbReference type="NCBI Taxonomy" id="1825666"/>
    <lineage>
        <taxon>Eukaryota</taxon>
        <taxon>Fungi</taxon>
        <taxon>Dikarya</taxon>
        <taxon>Ascomycota</taxon>
        <taxon>Pezizomycotina</taxon>
        <taxon>Sordariomycetes</taxon>
        <taxon>Sordariomycetidae</taxon>
        <taxon>Phyllachorales</taxon>
        <taxon>Phyllachoraceae</taxon>
        <taxon>Phyllachora</taxon>
    </lineage>
</organism>
<dbReference type="AlphaFoldDB" id="A0AAD9MDM7"/>
<comment type="catalytic activity">
    <reaction evidence="10">
        <text>L-tyrosine + O2 = L-dopaquinone + H2O</text>
        <dbReference type="Rhea" id="RHEA:18117"/>
        <dbReference type="ChEBI" id="CHEBI:15377"/>
        <dbReference type="ChEBI" id="CHEBI:15379"/>
        <dbReference type="ChEBI" id="CHEBI:57924"/>
        <dbReference type="ChEBI" id="CHEBI:58315"/>
        <dbReference type="EC" id="1.14.18.1"/>
    </reaction>
</comment>
<dbReference type="InterPro" id="IPR050316">
    <property type="entry name" value="Tyrosinase/Hemocyanin"/>
</dbReference>
<dbReference type="Proteomes" id="UP001217918">
    <property type="component" value="Unassembled WGS sequence"/>
</dbReference>
<dbReference type="Pfam" id="PF18132">
    <property type="entry name" value="Tyrosinase_C"/>
    <property type="match status" value="1"/>
</dbReference>
<evidence type="ECO:0000256" key="8">
    <source>
        <dbReference type="ARBA" id="ARBA00023101"/>
    </source>
</evidence>
<dbReference type="EC" id="1.14.18.1" evidence="3"/>
<evidence type="ECO:0000313" key="14">
    <source>
        <dbReference type="Proteomes" id="UP001217918"/>
    </source>
</evidence>
<keyword evidence="4" id="KW-0479">Metal-binding</keyword>
<reference evidence="13" key="1">
    <citation type="journal article" date="2023" name="Mol. Plant Microbe Interact.">
        <title>Elucidating the Obligate Nature and Biological Capacity of an Invasive Fungal Corn Pathogen.</title>
        <authorList>
            <person name="MacCready J.S."/>
            <person name="Roggenkamp E.M."/>
            <person name="Gdanetz K."/>
            <person name="Chilvers M.I."/>
        </authorList>
    </citation>
    <scope>NUCLEOTIDE SEQUENCE</scope>
    <source>
        <strain evidence="13">PM02</strain>
    </source>
</reference>
<evidence type="ECO:0000256" key="1">
    <source>
        <dbReference type="ARBA" id="ARBA00001973"/>
    </source>
</evidence>
<comment type="cofactor">
    <cofactor evidence="1">
        <name>Cu(2+)</name>
        <dbReference type="ChEBI" id="CHEBI:29036"/>
    </cofactor>
</comment>
<dbReference type="SUPFAM" id="SSF48056">
    <property type="entry name" value="Di-copper centre-containing domain"/>
    <property type="match status" value="1"/>
</dbReference>
<dbReference type="Pfam" id="PF00264">
    <property type="entry name" value="Tyrosinase"/>
    <property type="match status" value="1"/>
</dbReference>
<comment type="catalytic activity">
    <reaction evidence="9">
        <text>2 L-dopa + O2 = 2 L-dopaquinone + 2 H2O</text>
        <dbReference type="Rhea" id="RHEA:34287"/>
        <dbReference type="ChEBI" id="CHEBI:15377"/>
        <dbReference type="ChEBI" id="CHEBI:15379"/>
        <dbReference type="ChEBI" id="CHEBI:57504"/>
        <dbReference type="ChEBI" id="CHEBI:57924"/>
        <dbReference type="EC" id="1.14.18.1"/>
    </reaction>
</comment>
<evidence type="ECO:0000259" key="12">
    <source>
        <dbReference type="PROSITE" id="PS00497"/>
    </source>
</evidence>
<dbReference type="PROSITE" id="PS00497">
    <property type="entry name" value="TYROSINASE_1"/>
    <property type="match status" value="1"/>
</dbReference>
<evidence type="ECO:0000256" key="2">
    <source>
        <dbReference type="ARBA" id="ARBA00009928"/>
    </source>
</evidence>
<evidence type="ECO:0000256" key="10">
    <source>
        <dbReference type="ARBA" id="ARBA00048881"/>
    </source>
</evidence>
<dbReference type="Gene3D" id="1.10.1280.10">
    <property type="entry name" value="Di-copper center containing domain from catechol oxidase"/>
    <property type="match status" value="1"/>
</dbReference>
<evidence type="ECO:0000256" key="9">
    <source>
        <dbReference type="ARBA" id="ARBA00048233"/>
    </source>
</evidence>
<name>A0AAD9MDM7_9PEZI</name>
<dbReference type="InterPro" id="IPR008922">
    <property type="entry name" value="Di-copper_centre_dom_sf"/>
</dbReference>
<dbReference type="GO" id="GO:0042438">
    <property type="term" value="P:melanin biosynthetic process"/>
    <property type="evidence" value="ECO:0007669"/>
    <property type="project" value="UniProtKB-KW"/>
</dbReference>
<feature type="region of interest" description="Disordered" evidence="11">
    <location>
        <begin position="438"/>
        <end position="472"/>
    </location>
</feature>
<keyword evidence="14" id="KW-1185">Reference proteome</keyword>
<dbReference type="PANTHER" id="PTHR11474:SF76">
    <property type="entry name" value="SHKT DOMAIN-CONTAINING PROTEIN"/>
    <property type="match status" value="1"/>
</dbReference>
<feature type="domain" description="Tyrosinase copper-binding" evidence="12">
    <location>
        <begin position="93"/>
        <end position="110"/>
    </location>
</feature>
<dbReference type="Gene3D" id="2.60.310.20">
    <property type="match status" value="1"/>
</dbReference>
<dbReference type="EMBL" id="JAQQPM010000006">
    <property type="protein sequence ID" value="KAK2073229.1"/>
    <property type="molecule type" value="Genomic_DNA"/>
</dbReference>
<dbReference type="InterPro" id="IPR002227">
    <property type="entry name" value="Tyrosinase_Cu-bd"/>
</dbReference>
<accession>A0AAD9MDM7</accession>
<keyword evidence="6" id="KW-0186">Copper</keyword>
<dbReference type="InterPro" id="IPR041640">
    <property type="entry name" value="Tyrosinase_C"/>
</dbReference>
<dbReference type="PANTHER" id="PTHR11474">
    <property type="entry name" value="TYROSINASE FAMILY MEMBER"/>
    <property type="match status" value="1"/>
</dbReference>
<feature type="compositionally biased region" description="Pro residues" evidence="11">
    <location>
        <begin position="457"/>
        <end position="468"/>
    </location>
</feature>
<evidence type="ECO:0000256" key="7">
    <source>
        <dbReference type="ARBA" id="ARBA00023033"/>
    </source>
</evidence>
<comment type="similarity">
    <text evidence="2">Belongs to the tyrosinase family.</text>
</comment>
<proteinExistence type="inferred from homology"/>
<dbReference type="InterPro" id="IPR016216">
    <property type="entry name" value="Monophenol_mOase_fun"/>
</dbReference>
<dbReference type="PRINTS" id="PR00092">
    <property type="entry name" value="TYROSINASE"/>
</dbReference>
<keyword evidence="5" id="KW-0560">Oxidoreductase</keyword>
<dbReference type="GO" id="GO:0046872">
    <property type="term" value="F:metal ion binding"/>
    <property type="evidence" value="ECO:0007669"/>
    <property type="project" value="UniProtKB-KW"/>
</dbReference>
<sequence>MSGNIAITGVPTEAGSDGSVPLRREIRDLQANYPDQFNLFILGTRALMAVDQQDLLSYYQIAGIHGLPFKPWNGVASTSDWESTGGFGGYCTHSSVLFTTWHRAYMALYEQVLYDAVQNVAEKFPTSLRDRYVQAARDFRAPYFDWAMVAPSNNSAFPTVISDPSIAIVDVDGQTKAIPNPLYQYAFHPMNPSPGDFTDDWAVYPTTVRHPNRAGKSQDQQIGPILENESDSLRTNVSTLLLSYTDFDAFTSNQWDANTDQNAYGSLEDVHNEIHDKIGGNGGHMGALEVAAFDAAFWLHHGNVDRLYAIWQALHPSSFITAQPAPISTFGVEAGTQQTAASDLTPFWDASGRRFWTPAQLKDTAVFGYAYPETQSWQYADPSQYQDALRQAVATLYGSNVFSAFAGAQDQAVPAQAATSPQKVVSRGAQGAILSRAVARTADEKQPTKQDVAPRPAATPTPTHPAGPIPASLAHLAPDSTYTEWFVNVRAQKHGLGESFRLLVFLGAVPADPQAWQLAPDVVGRVSVLGRRRTTPCAKCRRDGAGELMVSGTVPLTTALLRRHVGGRGPQSLDAEHVVPYLRGQLAWRVSLFADGLEKDALDVPGLKVSVVSTQVRIGADGLPVHSGQYEVHPEVTAGMPGGLNPGEEVESR</sequence>
<gene>
    <name evidence="13" type="ORF">P8C59_007524</name>
</gene>